<dbReference type="RefSeq" id="WP_130606731.1">
    <property type="nucleotide sequence ID" value="NZ_AP019368.1"/>
</dbReference>
<evidence type="ECO:0000256" key="4">
    <source>
        <dbReference type="ARBA" id="ARBA00022679"/>
    </source>
</evidence>
<keyword evidence="4" id="KW-0808">Transferase</keyword>
<evidence type="ECO:0000256" key="10">
    <source>
        <dbReference type="ARBA" id="ARBA00068150"/>
    </source>
</evidence>
<dbReference type="AlphaFoldDB" id="A0A4P2VHZ1"/>
<evidence type="ECO:0000259" key="14">
    <source>
        <dbReference type="PROSITE" id="PS50110"/>
    </source>
</evidence>
<dbReference type="CDD" id="cd17546">
    <property type="entry name" value="REC_hyHK_CKI1_RcsC-like"/>
    <property type="match status" value="1"/>
</dbReference>
<feature type="modified residue" description="4-aspartylphosphate" evidence="11">
    <location>
        <position position="662"/>
    </location>
</feature>
<dbReference type="PROSITE" id="PS50110">
    <property type="entry name" value="RESPONSE_REGULATORY"/>
    <property type="match status" value="1"/>
</dbReference>
<dbReference type="Pfam" id="PF00512">
    <property type="entry name" value="HisKA"/>
    <property type="match status" value="1"/>
</dbReference>
<evidence type="ECO:0000256" key="9">
    <source>
        <dbReference type="ARBA" id="ARBA00064003"/>
    </source>
</evidence>
<evidence type="ECO:0000256" key="3">
    <source>
        <dbReference type="ARBA" id="ARBA00022553"/>
    </source>
</evidence>
<keyword evidence="12" id="KW-0812">Transmembrane</keyword>
<feature type="transmembrane region" description="Helical" evidence="12">
    <location>
        <begin position="43"/>
        <end position="62"/>
    </location>
</feature>
<dbReference type="InterPro" id="IPR005467">
    <property type="entry name" value="His_kinase_dom"/>
</dbReference>
<keyword evidence="16" id="KW-1185">Reference proteome</keyword>
<feature type="transmembrane region" description="Helical" evidence="12">
    <location>
        <begin position="74"/>
        <end position="95"/>
    </location>
</feature>
<evidence type="ECO:0000259" key="13">
    <source>
        <dbReference type="PROSITE" id="PS50109"/>
    </source>
</evidence>
<keyword evidence="12" id="KW-0472">Membrane</keyword>
<keyword evidence="5" id="KW-0547">Nucleotide-binding</keyword>
<dbReference type="CDD" id="cd16922">
    <property type="entry name" value="HATPase_EvgS-ArcB-TorS-like"/>
    <property type="match status" value="1"/>
</dbReference>
<dbReference type="KEGG" id="sbf:JCM31447_07720"/>
<dbReference type="Gene3D" id="3.30.565.10">
    <property type="entry name" value="Histidine kinase-like ATPase, C-terminal domain"/>
    <property type="match status" value="1"/>
</dbReference>
<evidence type="ECO:0000256" key="7">
    <source>
        <dbReference type="ARBA" id="ARBA00022840"/>
    </source>
</evidence>
<dbReference type="OrthoDB" id="5287897at2"/>
<dbReference type="Proteomes" id="UP000291236">
    <property type="component" value="Chromosome"/>
</dbReference>
<dbReference type="InterPro" id="IPR003594">
    <property type="entry name" value="HATPase_dom"/>
</dbReference>
<comment type="catalytic activity">
    <reaction evidence="1">
        <text>ATP + protein L-histidine = ADP + protein N-phospho-L-histidine.</text>
        <dbReference type="EC" id="2.7.13.3"/>
    </reaction>
</comment>
<dbReference type="PRINTS" id="PR00344">
    <property type="entry name" value="BCTRLSENSOR"/>
</dbReference>
<keyword evidence="8" id="KW-0902">Two-component regulatory system</keyword>
<dbReference type="InterPro" id="IPR001789">
    <property type="entry name" value="Sig_transdc_resp-reg_receiver"/>
</dbReference>
<keyword evidence="6" id="KW-0418">Kinase</keyword>
<accession>A0A4P2VHZ1</accession>
<evidence type="ECO:0000256" key="6">
    <source>
        <dbReference type="ARBA" id="ARBA00022777"/>
    </source>
</evidence>
<dbReference type="InterPro" id="IPR036890">
    <property type="entry name" value="HATPase_C_sf"/>
</dbReference>
<comment type="subunit">
    <text evidence="9">At low DSF concentrations, interacts with RpfF.</text>
</comment>
<feature type="domain" description="Response regulatory" evidence="14">
    <location>
        <begin position="613"/>
        <end position="731"/>
    </location>
</feature>
<reference evidence="15 16" key="1">
    <citation type="submission" date="2018-12" db="EMBL/GenBank/DDBJ databases">
        <title>Rubrispira sanarue gen. nov., sp., nov., a member of the order Silvanigrellales, isolated from a brackish lake in Hamamatsu Japan.</title>
        <authorList>
            <person name="Maejima Y."/>
            <person name="Iino T."/>
            <person name="Muraguchi Y."/>
            <person name="Fukuda K."/>
            <person name="Nojiri H."/>
            <person name="Ohkuma M."/>
            <person name="Moriuchi R."/>
            <person name="Dohra H."/>
            <person name="Kimbara K."/>
            <person name="Shintani M."/>
        </authorList>
    </citation>
    <scope>NUCLEOTIDE SEQUENCE [LARGE SCALE GENOMIC DNA]</scope>
    <source>
        <strain evidence="15 16">RF1110005</strain>
    </source>
</reference>
<dbReference type="EC" id="2.7.13.3" evidence="2"/>
<evidence type="ECO:0000256" key="11">
    <source>
        <dbReference type="PROSITE-ProRule" id="PRU00169"/>
    </source>
</evidence>
<dbReference type="Gene3D" id="1.10.287.130">
    <property type="match status" value="1"/>
</dbReference>
<dbReference type="SUPFAM" id="SSF47384">
    <property type="entry name" value="Homodimeric domain of signal transducing histidine kinase"/>
    <property type="match status" value="1"/>
</dbReference>
<evidence type="ECO:0000256" key="12">
    <source>
        <dbReference type="SAM" id="Phobius"/>
    </source>
</evidence>
<dbReference type="InterPro" id="IPR036097">
    <property type="entry name" value="HisK_dim/P_sf"/>
</dbReference>
<dbReference type="CDD" id="cd00082">
    <property type="entry name" value="HisKA"/>
    <property type="match status" value="1"/>
</dbReference>
<dbReference type="SMART" id="SM00388">
    <property type="entry name" value="HisKA"/>
    <property type="match status" value="1"/>
</dbReference>
<keyword evidence="3 11" id="KW-0597">Phosphoprotein</keyword>
<dbReference type="SUPFAM" id="SSF55874">
    <property type="entry name" value="ATPase domain of HSP90 chaperone/DNA topoisomerase II/histidine kinase"/>
    <property type="match status" value="1"/>
</dbReference>
<keyword evidence="7" id="KW-0067">ATP-binding</keyword>
<dbReference type="PANTHER" id="PTHR45339">
    <property type="entry name" value="HYBRID SIGNAL TRANSDUCTION HISTIDINE KINASE J"/>
    <property type="match status" value="1"/>
</dbReference>
<feature type="transmembrane region" description="Helical" evidence="12">
    <location>
        <begin position="12"/>
        <end position="31"/>
    </location>
</feature>
<evidence type="ECO:0000256" key="5">
    <source>
        <dbReference type="ARBA" id="ARBA00022741"/>
    </source>
</evidence>
<dbReference type="InterPro" id="IPR003661">
    <property type="entry name" value="HisK_dim/P_dom"/>
</dbReference>
<dbReference type="EMBL" id="AP019368">
    <property type="protein sequence ID" value="BBH52331.1"/>
    <property type="molecule type" value="Genomic_DNA"/>
</dbReference>
<dbReference type="GO" id="GO:0005524">
    <property type="term" value="F:ATP binding"/>
    <property type="evidence" value="ECO:0007669"/>
    <property type="project" value="UniProtKB-KW"/>
</dbReference>
<evidence type="ECO:0000313" key="15">
    <source>
        <dbReference type="EMBL" id="BBH52331.1"/>
    </source>
</evidence>
<feature type="transmembrane region" description="Helical" evidence="12">
    <location>
        <begin position="137"/>
        <end position="158"/>
    </location>
</feature>
<dbReference type="SMART" id="SM00387">
    <property type="entry name" value="HATPase_c"/>
    <property type="match status" value="1"/>
</dbReference>
<feature type="domain" description="Histidine kinase" evidence="13">
    <location>
        <begin position="227"/>
        <end position="448"/>
    </location>
</feature>
<dbReference type="Pfam" id="PF02518">
    <property type="entry name" value="HATPase_c"/>
    <property type="match status" value="1"/>
</dbReference>
<dbReference type="FunFam" id="1.10.287.130:FF:000002">
    <property type="entry name" value="Two-component osmosensing histidine kinase"/>
    <property type="match status" value="1"/>
</dbReference>
<evidence type="ECO:0000256" key="8">
    <source>
        <dbReference type="ARBA" id="ARBA00023012"/>
    </source>
</evidence>
<dbReference type="GO" id="GO:0000155">
    <property type="term" value="F:phosphorelay sensor kinase activity"/>
    <property type="evidence" value="ECO:0007669"/>
    <property type="project" value="InterPro"/>
</dbReference>
<dbReference type="SMART" id="SM00448">
    <property type="entry name" value="REC"/>
    <property type="match status" value="1"/>
</dbReference>
<sequence length="741" mass="85105">MIDSDSRFWKIPYFLIKKRILVIISLISIYILTIDKNTFSDDFIFYIDTVNAWIITITYFLFKLVHQSGRKNYLLYSKIVALLAFFSWMTVILSLSDNVLYKKLNILTEQIPLIIIFITLINSKIKYNIKIERLEPWKTAIIYLTIPIIFLINFQIFFKNNSFDFVESFLRTYIYLIAFLHSYTAFRFEYSRLEALKDEMEIKSVDISKVAESMKETTRIKGEFLANMSHELRTPLNGILGSASLLVDTKLNQEQRGYLEILRACGNNLLVIINEILDFSKIEANKLELEHIPFEINSCVENVLELLAPAAASQETEIIYHIDAKVPLKVVGDLTRIQQILTHLTDNAIKFTKNGFTYISVGAKIDDSDKINLMFDVEDTGSGISKKNISKIFQTFSQVDDSSTRKYGGTGLGLSIAKRLTEMMHGQISVKSEIEKGSTFSFNVLTENIDSEKYKIDPSLCNLPNQKIFEKKVIYILEKNKKLQKSLRLRCEYWGLEAFTAENIQEAQEIPTQIPPTFVLVSIEDFDKNKVREVLIEKYSDNKILFISVFKNSSHYSPEDKIIPNGYFGNIFKPYRYSILYDILQEASTQKFSGTNTPQKAEEQKVGDIFPLKILVAEDNVVNQKLITNILKKFGYVCDIVANGNEVLEALTRSQYDIIFMDVQMPDMDGLEATRQIIKKYPKSNSRPKILAMTAHARGAEGQVCLDAGMEGYLAKPIDMKELKQILSYWGNLINKMRSTQ</sequence>
<evidence type="ECO:0000256" key="2">
    <source>
        <dbReference type="ARBA" id="ARBA00012438"/>
    </source>
</evidence>
<protein>
    <recommendedName>
        <fullName evidence="10">Sensory/regulatory protein RpfC</fullName>
        <ecNumber evidence="2">2.7.13.3</ecNumber>
    </recommendedName>
</protein>
<gene>
    <name evidence="15" type="ORF">JCM31447_07720</name>
</gene>
<evidence type="ECO:0000313" key="16">
    <source>
        <dbReference type="Proteomes" id="UP000291236"/>
    </source>
</evidence>
<proteinExistence type="predicted"/>
<dbReference type="Pfam" id="PF00072">
    <property type="entry name" value="Response_reg"/>
    <property type="match status" value="1"/>
</dbReference>
<dbReference type="PANTHER" id="PTHR45339:SF1">
    <property type="entry name" value="HYBRID SIGNAL TRANSDUCTION HISTIDINE KINASE J"/>
    <property type="match status" value="1"/>
</dbReference>
<dbReference type="Gene3D" id="3.40.50.2300">
    <property type="match status" value="1"/>
</dbReference>
<keyword evidence="12" id="KW-1133">Transmembrane helix</keyword>
<name>A0A4P2VHZ1_FLUSA</name>
<evidence type="ECO:0000256" key="1">
    <source>
        <dbReference type="ARBA" id="ARBA00000085"/>
    </source>
</evidence>
<feature type="transmembrane region" description="Helical" evidence="12">
    <location>
        <begin position="107"/>
        <end position="125"/>
    </location>
</feature>
<dbReference type="SUPFAM" id="SSF52172">
    <property type="entry name" value="CheY-like"/>
    <property type="match status" value="2"/>
</dbReference>
<organism evidence="15 16">
    <name type="scientific">Fluviispira sanaruensis</name>
    <dbReference type="NCBI Taxonomy" id="2493639"/>
    <lineage>
        <taxon>Bacteria</taxon>
        <taxon>Pseudomonadati</taxon>
        <taxon>Bdellovibrionota</taxon>
        <taxon>Oligoflexia</taxon>
        <taxon>Silvanigrellales</taxon>
        <taxon>Silvanigrellaceae</taxon>
        <taxon>Fluviispira</taxon>
    </lineage>
</organism>
<dbReference type="InterPro" id="IPR004358">
    <property type="entry name" value="Sig_transdc_His_kin-like_C"/>
</dbReference>
<dbReference type="InterPro" id="IPR011006">
    <property type="entry name" value="CheY-like_superfamily"/>
</dbReference>
<dbReference type="PROSITE" id="PS50109">
    <property type="entry name" value="HIS_KIN"/>
    <property type="match status" value="1"/>
</dbReference>
<dbReference type="FunFam" id="3.30.565.10:FF:000010">
    <property type="entry name" value="Sensor histidine kinase RcsC"/>
    <property type="match status" value="1"/>
</dbReference>